<organism evidence="1 2">
    <name type="scientific">Globodera pallida</name>
    <name type="common">Potato cyst nematode worm</name>
    <name type="synonym">Heterodera pallida</name>
    <dbReference type="NCBI Taxonomy" id="36090"/>
    <lineage>
        <taxon>Eukaryota</taxon>
        <taxon>Metazoa</taxon>
        <taxon>Ecdysozoa</taxon>
        <taxon>Nematoda</taxon>
        <taxon>Chromadorea</taxon>
        <taxon>Rhabditida</taxon>
        <taxon>Tylenchina</taxon>
        <taxon>Tylenchomorpha</taxon>
        <taxon>Tylenchoidea</taxon>
        <taxon>Heteroderidae</taxon>
        <taxon>Heteroderinae</taxon>
        <taxon>Globodera</taxon>
    </lineage>
</organism>
<sequence>MPKRDVAAATDYDKPSLNSVGRSRRFDAALRYIGLGKRSGVIQRRMAPVLIANLLQNGRHLSVIGLGRK</sequence>
<dbReference type="WBParaSite" id="GPLIN_001520700">
    <property type="protein sequence ID" value="GPLIN_001520700"/>
    <property type="gene ID" value="GPLIN_001520700"/>
</dbReference>
<proteinExistence type="predicted"/>
<reference evidence="2" key="3">
    <citation type="submission" date="2016-06" db="UniProtKB">
        <authorList>
            <consortium name="WormBaseParasite"/>
        </authorList>
    </citation>
    <scope>IDENTIFICATION</scope>
</reference>
<protein>
    <submittedName>
        <fullName evidence="2">Alpha/beta hydrolase</fullName>
    </submittedName>
</protein>
<name>A0A183CQP9_GLOPA</name>
<evidence type="ECO:0000313" key="1">
    <source>
        <dbReference type="Proteomes" id="UP000050741"/>
    </source>
</evidence>
<keyword evidence="1" id="KW-1185">Reference proteome</keyword>
<evidence type="ECO:0000313" key="2">
    <source>
        <dbReference type="WBParaSite" id="GPLIN_001520700"/>
    </source>
</evidence>
<reference evidence="1" key="1">
    <citation type="submission" date="2013-12" db="EMBL/GenBank/DDBJ databases">
        <authorList>
            <person name="Aslett M."/>
        </authorList>
    </citation>
    <scope>NUCLEOTIDE SEQUENCE [LARGE SCALE GENOMIC DNA]</scope>
    <source>
        <strain evidence="1">Lindley</strain>
    </source>
</reference>
<dbReference type="Proteomes" id="UP000050741">
    <property type="component" value="Unassembled WGS sequence"/>
</dbReference>
<dbReference type="AlphaFoldDB" id="A0A183CQP9"/>
<accession>A0A183CQP9</accession>
<reference evidence="1" key="2">
    <citation type="submission" date="2014-05" db="EMBL/GenBank/DDBJ databases">
        <title>The genome and life-stage specific transcriptomes of Globodera pallida elucidate key aspects of plant parasitism by a cyst nematode.</title>
        <authorList>
            <person name="Cotton J.A."/>
            <person name="Lilley C.J."/>
            <person name="Jones L.M."/>
            <person name="Kikuchi T."/>
            <person name="Reid A.J."/>
            <person name="Thorpe P."/>
            <person name="Tsai I.J."/>
            <person name="Beasley H."/>
            <person name="Blok V."/>
            <person name="Cock P.J.A."/>
            <person name="Van den Akker S.E."/>
            <person name="Holroyd N."/>
            <person name="Hunt M."/>
            <person name="Mantelin S."/>
            <person name="Naghra H."/>
            <person name="Pain A."/>
            <person name="Palomares-Rius J.E."/>
            <person name="Zarowiecki M."/>
            <person name="Berriman M."/>
            <person name="Jones J.T."/>
            <person name="Urwin P.E."/>
        </authorList>
    </citation>
    <scope>NUCLEOTIDE SEQUENCE [LARGE SCALE GENOMIC DNA]</scope>
    <source>
        <strain evidence="1">Lindley</strain>
    </source>
</reference>